<sequence length="103" mass="11120">MDNNFHFKIITSSTHGHETRVQKRNRIGKDNHITNKIMNATKKYLVPALLGLFMLHAPDCGVAASLYRANSHAKSLTTPVGGGAANNIVFMGVGGTMPATLCR</sequence>
<dbReference type="Proteomes" id="UP000008701">
    <property type="component" value="Chromosome"/>
</dbReference>
<dbReference type="STRING" id="290317.Cpha266_2638"/>
<gene>
    <name evidence="1" type="ordered locus">Cpha266_2638</name>
</gene>
<dbReference type="EMBL" id="CP000492">
    <property type="protein sequence ID" value="ABL66622.1"/>
    <property type="molecule type" value="Genomic_DNA"/>
</dbReference>
<organism evidence="1 2">
    <name type="scientific">Chlorobium phaeobacteroides (strain DSM 266 / SMG 266 / 2430)</name>
    <dbReference type="NCBI Taxonomy" id="290317"/>
    <lineage>
        <taxon>Bacteria</taxon>
        <taxon>Pseudomonadati</taxon>
        <taxon>Chlorobiota</taxon>
        <taxon>Chlorobiia</taxon>
        <taxon>Chlorobiales</taxon>
        <taxon>Chlorobiaceae</taxon>
        <taxon>Chlorobium/Pelodictyon group</taxon>
        <taxon>Chlorobium</taxon>
    </lineage>
</organism>
<proteinExistence type="predicted"/>
<dbReference type="AlphaFoldDB" id="A1BJP5"/>
<reference evidence="1 2" key="1">
    <citation type="submission" date="2006-12" db="EMBL/GenBank/DDBJ databases">
        <title>Complete sequence of Chlorobium phaeobacteroides DSM 266.</title>
        <authorList>
            <consortium name="US DOE Joint Genome Institute"/>
            <person name="Copeland A."/>
            <person name="Lucas S."/>
            <person name="Lapidus A."/>
            <person name="Barry K."/>
            <person name="Detter J.C."/>
            <person name="Glavina del Rio T."/>
            <person name="Hammon N."/>
            <person name="Israni S."/>
            <person name="Pitluck S."/>
            <person name="Goltsman E."/>
            <person name="Schmutz J."/>
            <person name="Larimer F."/>
            <person name="Land M."/>
            <person name="Hauser L."/>
            <person name="Mikhailova N."/>
            <person name="Li T."/>
            <person name="Overmann J."/>
            <person name="Bryant D.A."/>
            <person name="Richardson P."/>
        </authorList>
    </citation>
    <scope>NUCLEOTIDE SEQUENCE [LARGE SCALE GENOMIC DNA]</scope>
    <source>
        <strain evidence="1 2">DSM 266</strain>
    </source>
</reference>
<accession>A1BJP5</accession>
<evidence type="ECO:0000313" key="2">
    <source>
        <dbReference type="Proteomes" id="UP000008701"/>
    </source>
</evidence>
<dbReference type="KEGG" id="cph:Cpha266_2638"/>
<evidence type="ECO:0000313" key="1">
    <source>
        <dbReference type="EMBL" id="ABL66622.1"/>
    </source>
</evidence>
<name>A1BJP5_CHLPD</name>
<protein>
    <submittedName>
        <fullName evidence="1">Uncharacterized protein</fullName>
    </submittedName>
</protein>
<dbReference type="HOGENOM" id="CLU_2258715_0_0_10"/>
<keyword evidence="2" id="KW-1185">Reference proteome</keyword>